<gene>
    <name evidence="6" type="ORF">OQ273_19860</name>
</gene>
<keyword evidence="7" id="KW-1185">Reference proteome</keyword>
<accession>A0A9X3ZJQ2</accession>
<protein>
    <submittedName>
        <fullName evidence="6">Extracellular solute-binding protein</fullName>
    </submittedName>
</protein>
<evidence type="ECO:0000256" key="3">
    <source>
        <dbReference type="ARBA" id="ARBA00022448"/>
    </source>
</evidence>
<dbReference type="SUPFAM" id="SSF53850">
    <property type="entry name" value="Periplasmic binding protein-like II"/>
    <property type="match status" value="1"/>
</dbReference>
<dbReference type="InterPro" id="IPR006059">
    <property type="entry name" value="SBP"/>
</dbReference>
<evidence type="ECO:0000313" key="7">
    <source>
        <dbReference type="Proteomes" id="UP001151234"/>
    </source>
</evidence>
<comment type="similarity">
    <text evidence="2">Belongs to the bacterial solute-binding protein 1 family.</text>
</comment>
<comment type="caution">
    <text evidence="6">The sequence shown here is derived from an EMBL/GenBank/DDBJ whole genome shotgun (WGS) entry which is preliminary data.</text>
</comment>
<proteinExistence type="inferred from homology"/>
<evidence type="ECO:0000256" key="2">
    <source>
        <dbReference type="ARBA" id="ARBA00008520"/>
    </source>
</evidence>
<dbReference type="Pfam" id="PF01547">
    <property type="entry name" value="SBP_bac_1"/>
    <property type="match status" value="1"/>
</dbReference>
<dbReference type="Gene3D" id="3.40.190.10">
    <property type="entry name" value="Periplasmic binding protein-like II"/>
    <property type="match status" value="2"/>
</dbReference>
<keyword evidence="5" id="KW-0574">Periplasm</keyword>
<evidence type="ECO:0000256" key="4">
    <source>
        <dbReference type="ARBA" id="ARBA00022729"/>
    </source>
</evidence>
<comment type="subcellular location">
    <subcellularLocation>
        <location evidence="1">Periplasm</location>
    </subcellularLocation>
</comment>
<dbReference type="Proteomes" id="UP001151234">
    <property type="component" value="Unassembled WGS sequence"/>
</dbReference>
<dbReference type="RefSeq" id="WP_267992665.1">
    <property type="nucleotide sequence ID" value="NZ_JAPJZI010000001.1"/>
</dbReference>
<dbReference type="PANTHER" id="PTHR43649:SF34">
    <property type="entry name" value="ABC TRANSPORTER PERIPLASMIC-BINDING PROTEIN YCJN-RELATED"/>
    <property type="match status" value="1"/>
</dbReference>
<reference evidence="6" key="1">
    <citation type="submission" date="2022-11" db="EMBL/GenBank/DDBJ databases">
        <title>Draft genome sequence of Hoeflea poritis E7-10 and Hoeflea prorocentri PM5-8, separated from scleractinian coral Porites lutea and marine dinoflagellate.</title>
        <authorList>
            <person name="Zhang G."/>
            <person name="Wei Q."/>
            <person name="Cai L."/>
        </authorList>
    </citation>
    <scope>NUCLEOTIDE SEQUENCE</scope>
    <source>
        <strain evidence="6">PM5-8</strain>
    </source>
</reference>
<dbReference type="Gene3D" id="1.10.10.10">
    <property type="entry name" value="Winged helix-like DNA-binding domain superfamily/Winged helix DNA-binding domain"/>
    <property type="match status" value="1"/>
</dbReference>
<sequence length="558" mass="61302">MTKEELIQTIELLERLRNLKHLWVEEPISDPLMVMSLFLMKRHLMGYLTTPTSLAQAAEVPYTTATRRVAQMRNQGLIDLRPRTKSGRSFSVHPSPKLIAKMTSLLMATQSAVAISGTAKVGSRRSRRPAGRDFIGAPPIASNSLGFGNGLEILVVEDPAYSFGKPLRRELNYLMGGQARFHEASIDSLRQKILDNSELPQSRYDVVAVDLPMIAEFAQRGVLAPLDDVAGDSQLNSSDFVSSAWRGTVFAGNQYGIPILINPQLLFYRKDLFADLNIPPPHTTAQLLEAARVLHRPSIGQYGVSWTAARGGPVGQAFIQFLADFGQPVFQLDRSVGGFQTSRLSNKALKPLINTDRGHLAARFMIDLLAVSAPDVLSMGWDGQVDLLREGKVAIAYEWASREAQLNGFAAARELDYLPHPRGAIEGDRQPRSSVAPIGGFAFGIPSNIAPNRLRTAWNAIEWISSPEVIKLLVQHGGHVTPRLSVGSDPDVQQLSPMITAVDQMARRGQIRLWPRPPVSSFSSVVSILGEEIHDMLSGKQSISTTLQRSQERADQLS</sequence>
<dbReference type="EMBL" id="JAPJZI010000001">
    <property type="protein sequence ID" value="MDA5400840.1"/>
    <property type="molecule type" value="Genomic_DNA"/>
</dbReference>
<dbReference type="InterPro" id="IPR036390">
    <property type="entry name" value="WH_DNA-bd_sf"/>
</dbReference>
<keyword evidence="4" id="KW-0732">Signal</keyword>
<dbReference type="PANTHER" id="PTHR43649">
    <property type="entry name" value="ARABINOSE-BINDING PROTEIN-RELATED"/>
    <property type="match status" value="1"/>
</dbReference>
<dbReference type="GO" id="GO:0042597">
    <property type="term" value="C:periplasmic space"/>
    <property type="evidence" value="ECO:0007669"/>
    <property type="project" value="UniProtKB-SubCell"/>
</dbReference>
<organism evidence="6 7">
    <name type="scientific">Hoeflea prorocentri</name>
    <dbReference type="NCBI Taxonomy" id="1922333"/>
    <lineage>
        <taxon>Bacteria</taxon>
        <taxon>Pseudomonadati</taxon>
        <taxon>Pseudomonadota</taxon>
        <taxon>Alphaproteobacteria</taxon>
        <taxon>Hyphomicrobiales</taxon>
        <taxon>Rhizobiaceae</taxon>
        <taxon>Hoeflea</taxon>
    </lineage>
</organism>
<name>A0A9X3ZJQ2_9HYPH</name>
<keyword evidence="3" id="KW-0813">Transport</keyword>
<dbReference type="InterPro" id="IPR050490">
    <property type="entry name" value="Bact_solute-bd_prot1"/>
</dbReference>
<evidence type="ECO:0000313" key="6">
    <source>
        <dbReference type="EMBL" id="MDA5400840.1"/>
    </source>
</evidence>
<dbReference type="AlphaFoldDB" id="A0A9X3ZJQ2"/>
<evidence type="ECO:0000256" key="1">
    <source>
        <dbReference type="ARBA" id="ARBA00004418"/>
    </source>
</evidence>
<dbReference type="SUPFAM" id="SSF46785">
    <property type="entry name" value="Winged helix' DNA-binding domain"/>
    <property type="match status" value="1"/>
</dbReference>
<dbReference type="InterPro" id="IPR036388">
    <property type="entry name" value="WH-like_DNA-bd_sf"/>
</dbReference>
<evidence type="ECO:0000256" key="5">
    <source>
        <dbReference type="ARBA" id="ARBA00022764"/>
    </source>
</evidence>